<accession>A0A9D4RF41</accession>
<dbReference type="AlphaFoldDB" id="A0A9D4RF41"/>
<organism evidence="3 4">
    <name type="scientific">Dreissena polymorpha</name>
    <name type="common">Zebra mussel</name>
    <name type="synonym">Mytilus polymorpha</name>
    <dbReference type="NCBI Taxonomy" id="45954"/>
    <lineage>
        <taxon>Eukaryota</taxon>
        <taxon>Metazoa</taxon>
        <taxon>Spiralia</taxon>
        <taxon>Lophotrochozoa</taxon>
        <taxon>Mollusca</taxon>
        <taxon>Bivalvia</taxon>
        <taxon>Autobranchia</taxon>
        <taxon>Heteroconchia</taxon>
        <taxon>Euheterodonta</taxon>
        <taxon>Imparidentia</taxon>
        <taxon>Neoheterodontei</taxon>
        <taxon>Myida</taxon>
        <taxon>Dreissenoidea</taxon>
        <taxon>Dreissenidae</taxon>
        <taxon>Dreissena</taxon>
    </lineage>
</organism>
<sequence>MSPKQRRKLSHNLQYGRGRGSFRSRPGFRPRVRAGMSRGGFRGRGAYGPFKGPWPKQINAEGE</sequence>
<feature type="region of interest" description="Disordered" evidence="1">
    <location>
        <begin position="1"/>
        <end position="63"/>
    </location>
</feature>
<evidence type="ECO:0000313" key="3">
    <source>
        <dbReference type="EMBL" id="KAH3863985.1"/>
    </source>
</evidence>
<reference evidence="3" key="2">
    <citation type="submission" date="2020-11" db="EMBL/GenBank/DDBJ databases">
        <authorList>
            <person name="McCartney M.A."/>
            <person name="Auch B."/>
            <person name="Kono T."/>
            <person name="Mallez S."/>
            <person name="Becker A."/>
            <person name="Gohl D.M."/>
            <person name="Silverstein K.A.T."/>
            <person name="Koren S."/>
            <person name="Bechman K.B."/>
            <person name="Herman A."/>
            <person name="Abrahante J.E."/>
            <person name="Garbe J."/>
        </authorList>
    </citation>
    <scope>NUCLEOTIDE SEQUENCE</scope>
    <source>
        <strain evidence="3">Duluth1</strain>
        <tissue evidence="3">Whole animal</tissue>
    </source>
</reference>
<reference evidence="3" key="1">
    <citation type="journal article" date="2019" name="bioRxiv">
        <title>The Genome of the Zebra Mussel, Dreissena polymorpha: A Resource for Invasive Species Research.</title>
        <authorList>
            <person name="McCartney M.A."/>
            <person name="Auch B."/>
            <person name="Kono T."/>
            <person name="Mallez S."/>
            <person name="Zhang Y."/>
            <person name="Obille A."/>
            <person name="Becker A."/>
            <person name="Abrahante J.E."/>
            <person name="Garbe J."/>
            <person name="Badalamenti J.P."/>
            <person name="Herman A."/>
            <person name="Mangelson H."/>
            <person name="Liachko I."/>
            <person name="Sullivan S."/>
            <person name="Sone E.D."/>
            <person name="Koren S."/>
            <person name="Silverstein K.A.T."/>
            <person name="Beckman K.B."/>
            <person name="Gohl D.M."/>
        </authorList>
    </citation>
    <scope>NUCLEOTIDE SEQUENCE</scope>
    <source>
        <strain evidence="3">Duluth1</strain>
        <tissue evidence="3">Whole animal</tissue>
    </source>
</reference>
<keyword evidence="4" id="KW-1185">Reference proteome</keyword>
<dbReference type="Proteomes" id="UP000828390">
    <property type="component" value="Unassembled WGS sequence"/>
</dbReference>
<evidence type="ECO:0000313" key="2">
    <source>
        <dbReference type="EMBL" id="KAH3863984.1"/>
    </source>
</evidence>
<evidence type="ECO:0000313" key="4">
    <source>
        <dbReference type="Proteomes" id="UP000828390"/>
    </source>
</evidence>
<evidence type="ECO:0000256" key="1">
    <source>
        <dbReference type="SAM" id="MobiDB-lite"/>
    </source>
</evidence>
<feature type="compositionally biased region" description="Basic residues" evidence="1">
    <location>
        <begin position="20"/>
        <end position="32"/>
    </location>
</feature>
<dbReference type="EMBL" id="JAIWYP010000002">
    <property type="protein sequence ID" value="KAH3863984.1"/>
    <property type="molecule type" value="Genomic_DNA"/>
</dbReference>
<protein>
    <submittedName>
        <fullName evidence="3">Uncharacterized protein</fullName>
    </submittedName>
</protein>
<comment type="caution">
    <text evidence="3">The sequence shown here is derived from an EMBL/GenBank/DDBJ whole genome shotgun (WGS) entry which is preliminary data.</text>
</comment>
<proteinExistence type="predicted"/>
<dbReference type="EMBL" id="JAIWYP010000002">
    <property type="protein sequence ID" value="KAH3863985.1"/>
    <property type="molecule type" value="Genomic_DNA"/>
</dbReference>
<name>A0A9D4RF41_DREPO</name>
<feature type="compositionally biased region" description="Basic residues" evidence="1">
    <location>
        <begin position="1"/>
        <end position="10"/>
    </location>
</feature>
<feature type="compositionally biased region" description="Gly residues" evidence="1">
    <location>
        <begin position="37"/>
        <end position="46"/>
    </location>
</feature>
<gene>
    <name evidence="2" type="ORF">DPMN_026992</name>
    <name evidence="3" type="ORF">DPMN_026993</name>
</gene>